<dbReference type="HAMAP" id="MF_01113">
    <property type="entry name" value="DNApol_IV"/>
    <property type="match status" value="1"/>
</dbReference>
<dbReference type="Gene3D" id="3.30.70.270">
    <property type="match status" value="1"/>
</dbReference>
<dbReference type="GO" id="GO:0003684">
    <property type="term" value="F:damaged DNA binding"/>
    <property type="evidence" value="ECO:0007669"/>
    <property type="project" value="InterPro"/>
</dbReference>
<comment type="function">
    <text evidence="14 16">Poorly processive, error-prone DNA polymerase involved in untargeted mutagenesis. Copies undamaged DNA at stalled replication forks, which arise in vivo from mismatched or misaligned primer ends. These misaligned primers can be extended by PolIV. Exhibits no 3'-5' exonuclease (proofreading) activity. May be involved in translesional synthesis, in conjunction with the beta clamp from PolIII.</text>
</comment>
<dbReference type="CDD" id="cd03586">
    <property type="entry name" value="PolY_Pol_IV_kappa"/>
    <property type="match status" value="1"/>
</dbReference>
<dbReference type="GO" id="GO:0005829">
    <property type="term" value="C:cytosol"/>
    <property type="evidence" value="ECO:0007669"/>
    <property type="project" value="TreeGrafter"/>
</dbReference>
<comment type="catalytic activity">
    <reaction evidence="15 16">
        <text>DNA(n) + a 2'-deoxyribonucleoside 5'-triphosphate = DNA(n+1) + diphosphate</text>
        <dbReference type="Rhea" id="RHEA:22508"/>
        <dbReference type="Rhea" id="RHEA-COMP:17339"/>
        <dbReference type="Rhea" id="RHEA-COMP:17340"/>
        <dbReference type="ChEBI" id="CHEBI:33019"/>
        <dbReference type="ChEBI" id="CHEBI:61560"/>
        <dbReference type="ChEBI" id="CHEBI:173112"/>
        <dbReference type="EC" id="2.7.7.7"/>
    </reaction>
</comment>
<dbReference type="Pfam" id="PF11799">
    <property type="entry name" value="IMS_C"/>
    <property type="match status" value="1"/>
</dbReference>
<evidence type="ECO:0000256" key="1">
    <source>
        <dbReference type="ARBA" id="ARBA00004496"/>
    </source>
</evidence>
<keyword evidence="6 16" id="KW-0548">Nucleotidyltransferase</keyword>
<comment type="subcellular location">
    <subcellularLocation>
        <location evidence="1 16">Cytoplasm</location>
    </subcellularLocation>
</comment>
<feature type="binding site" evidence="16">
    <location>
        <position position="27"/>
    </location>
    <ligand>
        <name>Mg(2+)</name>
        <dbReference type="ChEBI" id="CHEBI:18420"/>
    </ligand>
</feature>
<dbReference type="SUPFAM" id="SSF100879">
    <property type="entry name" value="Lesion bypass DNA polymerase (Y-family), little finger domain"/>
    <property type="match status" value="1"/>
</dbReference>
<evidence type="ECO:0000313" key="18">
    <source>
        <dbReference type="EMBL" id="RHD57707.1"/>
    </source>
</evidence>
<evidence type="ECO:0000256" key="11">
    <source>
        <dbReference type="ARBA" id="ARBA00022932"/>
    </source>
</evidence>
<protein>
    <recommendedName>
        <fullName evidence="16">DNA polymerase IV</fullName>
        <shortName evidence="16">Pol IV</shortName>
        <ecNumber evidence="16">2.7.7.7</ecNumber>
    </recommendedName>
</protein>
<dbReference type="Proteomes" id="UP000286050">
    <property type="component" value="Unassembled WGS sequence"/>
</dbReference>
<dbReference type="SUPFAM" id="SSF56672">
    <property type="entry name" value="DNA/RNA polymerases"/>
    <property type="match status" value="1"/>
</dbReference>
<dbReference type="RefSeq" id="WP_118271457.1">
    <property type="nucleotide sequence ID" value="NZ_QSJI01000001.1"/>
</dbReference>
<evidence type="ECO:0000256" key="14">
    <source>
        <dbReference type="ARBA" id="ARBA00025589"/>
    </source>
</evidence>
<keyword evidence="3 16" id="KW-0515">Mutator protein</keyword>
<gene>
    <name evidence="16" type="primary">dinB</name>
    <name evidence="18" type="ORF">DW787_00630</name>
</gene>
<dbReference type="AlphaFoldDB" id="A0A414G0Q5"/>
<feature type="site" description="Substrate discrimination" evidence="16">
    <location>
        <position position="32"/>
    </location>
</feature>
<comment type="similarity">
    <text evidence="2 16">Belongs to the DNA polymerase type-Y family.</text>
</comment>
<keyword evidence="4 16" id="KW-0963">Cytoplasm</keyword>
<dbReference type="NCBIfam" id="NF002677">
    <property type="entry name" value="PRK02406.1"/>
    <property type="match status" value="1"/>
</dbReference>
<dbReference type="Gene3D" id="3.40.1170.60">
    <property type="match status" value="1"/>
</dbReference>
<evidence type="ECO:0000256" key="2">
    <source>
        <dbReference type="ARBA" id="ARBA00010945"/>
    </source>
</evidence>
<dbReference type="GO" id="GO:0006261">
    <property type="term" value="P:DNA-templated DNA replication"/>
    <property type="evidence" value="ECO:0007669"/>
    <property type="project" value="UniProtKB-UniRule"/>
</dbReference>
<feature type="domain" description="UmuC" evidence="17">
    <location>
        <begin position="23"/>
        <end position="203"/>
    </location>
</feature>
<dbReference type="InterPro" id="IPR043128">
    <property type="entry name" value="Rev_trsase/Diguanyl_cyclase"/>
</dbReference>
<comment type="cofactor">
    <cofactor evidence="16">
        <name>Mg(2+)</name>
        <dbReference type="ChEBI" id="CHEBI:18420"/>
    </cofactor>
    <text evidence="16">Binds 2 magnesium ions per subunit.</text>
</comment>
<keyword evidence="12 16" id="KW-0238">DNA-binding</keyword>
<organism evidence="18 19">
    <name type="scientific">Collinsella intestinalis</name>
    <dbReference type="NCBI Taxonomy" id="147207"/>
    <lineage>
        <taxon>Bacteria</taxon>
        <taxon>Bacillati</taxon>
        <taxon>Actinomycetota</taxon>
        <taxon>Coriobacteriia</taxon>
        <taxon>Coriobacteriales</taxon>
        <taxon>Coriobacteriaceae</taxon>
        <taxon>Collinsella</taxon>
    </lineage>
</organism>
<keyword evidence="5 16" id="KW-0808">Transferase</keyword>
<dbReference type="EMBL" id="QSJI01000001">
    <property type="protein sequence ID" value="RHD57707.1"/>
    <property type="molecule type" value="Genomic_DNA"/>
</dbReference>
<dbReference type="GO" id="GO:0000287">
    <property type="term" value="F:magnesium ion binding"/>
    <property type="evidence" value="ECO:0007669"/>
    <property type="project" value="UniProtKB-UniRule"/>
</dbReference>
<feature type="active site" evidence="16">
    <location>
        <position position="123"/>
    </location>
</feature>
<comment type="subunit">
    <text evidence="16">Monomer.</text>
</comment>
<dbReference type="InterPro" id="IPR017961">
    <property type="entry name" value="DNA_pol_Y-fam_little_finger"/>
</dbReference>
<evidence type="ECO:0000259" key="17">
    <source>
        <dbReference type="PROSITE" id="PS50173"/>
    </source>
</evidence>
<dbReference type="InterPro" id="IPR036775">
    <property type="entry name" value="DNA_pol_Y-fam_lit_finger_sf"/>
</dbReference>
<feature type="binding site" evidence="16">
    <location>
        <position position="122"/>
    </location>
    <ligand>
        <name>Mg(2+)</name>
        <dbReference type="ChEBI" id="CHEBI:18420"/>
    </ligand>
</feature>
<dbReference type="EC" id="2.7.7.7" evidence="16"/>
<evidence type="ECO:0000256" key="5">
    <source>
        <dbReference type="ARBA" id="ARBA00022679"/>
    </source>
</evidence>
<dbReference type="FunFam" id="3.40.1170.60:FF:000001">
    <property type="entry name" value="DNA polymerase IV"/>
    <property type="match status" value="1"/>
</dbReference>
<dbReference type="GO" id="GO:0006281">
    <property type="term" value="P:DNA repair"/>
    <property type="evidence" value="ECO:0007669"/>
    <property type="project" value="UniProtKB-UniRule"/>
</dbReference>
<evidence type="ECO:0000256" key="3">
    <source>
        <dbReference type="ARBA" id="ARBA00022457"/>
    </source>
</evidence>
<sequence>MNTSEHTYGLAPELFGSWNGPAIGLMDLDAFFASVEQLDHPEWRGKPVIVGGSPEKRGVVSTCSYEARVYGVRSAMSSAQAKRLCPEAIWTPGHFDRYREMSARVMAILADETPFVDRVSIDEAFFDISPGRFCDEHPIQIAQRISCRVSELGVTCSIGLGRNKTVAKIASERDKPRGLTIVTPGTEHGFLAPLPVRTMSGIGAAAESALARVGIRTLGQLAEASDGLLSPIFGINTELVRRRAAGLEVSEVRAIDAPDDVKSISNERTFAHDLTDPSDVKAAIQLLSESVGARLRRRGLAGRTVTLKLKYSFGEGRTIQRKLAHATDDENVFGAVACDLLASIWTEGMHIRLAGVGVSDFGPDPHGIQTDLFCAVDERGAMASDKRDLAVTLDALRERFGNDAVSFGRSTRFGGDLVDPAKFLTQHAPEDV</sequence>
<dbReference type="GO" id="GO:0009432">
    <property type="term" value="P:SOS response"/>
    <property type="evidence" value="ECO:0007669"/>
    <property type="project" value="TreeGrafter"/>
</dbReference>
<evidence type="ECO:0000256" key="4">
    <source>
        <dbReference type="ARBA" id="ARBA00022490"/>
    </source>
</evidence>
<evidence type="ECO:0000256" key="10">
    <source>
        <dbReference type="ARBA" id="ARBA00022842"/>
    </source>
</evidence>
<dbReference type="InterPro" id="IPR043502">
    <property type="entry name" value="DNA/RNA_pol_sf"/>
</dbReference>
<comment type="caution">
    <text evidence="18">The sequence shown here is derived from an EMBL/GenBank/DDBJ whole genome shotgun (WGS) entry which is preliminary data.</text>
</comment>
<keyword evidence="11 16" id="KW-0239">DNA-directed DNA polymerase</keyword>
<keyword evidence="8 16" id="KW-0479">Metal-binding</keyword>
<keyword evidence="7 16" id="KW-0235">DNA replication</keyword>
<keyword evidence="9 16" id="KW-0227">DNA damage</keyword>
<dbReference type="Gene3D" id="1.10.150.20">
    <property type="entry name" value="5' to 3' exonuclease, C-terminal subdomain"/>
    <property type="match status" value="1"/>
</dbReference>
<dbReference type="Gene3D" id="3.30.1490.100">
    <property type="entry name" value="DNA polymerase, Y-family, little finger domain"/>
    <property type="match status" value="1"/>
</dbReference>
<dbReference type="PANTHER" id="PTHR11076:SF33">
    <property type="entry name" value="DNA POLYMERASE KAPPA"/>
    <property type="match status" value="1"/>
</dbReference>
<dbReference type="InterPro" id="IPR001126">
    <property type="entry name" value="UmuC"/>
</dbReference>
<evidence type="ECO:0000256" key="16">
    <source>
        <dbReference type="HAMAP-Rule" id="MF_01113"/>
    </source>
</evidence>
<dbReference type="Pfam" id="PF00817">
    <property type="entry name" value="IMS"/>
    <property type="match status" value="1"/>
</dbReference>
<evidence type="ECO:0000256" key="9">
    <source>
        <dbReference type="ARBA" id="ARBA00022763"/>
    </source>
</evidence>
<dbReference type="GO" id="GO:0042276">
    <property type="term" value="P:error-prone translesion synthesis"/>
    <property type="evidence" value="ECO:0007669"/>
    <property type="project" value="TreeGrafter"/>
</dbReference>
<evidence type="ECO:0000256" key="8">
    <source>
        <dbReference type="ARBA" id="ARBA00022723"/>
    </source>
</evidence>
<dbReference type="InterPro" id="IPR050116">
    <property type="entry name" value="DNA_polymerase-Y"/>
</dbReference>
<proteinExistence type="inferred from homology"/>
<evidence type="ECO:0000256" key="7">
    <source>
        <dbReference type="ARBA" id="ARBA00022705"/>
    </source>
</evidence>
<evidence type="ECO:0000313" key="19">
    <source>
        <dbReference type="Proteomes" id="UP000286050"/>
    </source>
</evidence>
<evidence type="ECO:0000256" key="13">
    <source>
        <dbReference type="ARBA" id="ARBA00023204"/>
    </source>
</evidence>
<accession>A0A414G0Q5</accession>
<dbReference type="PROSITE" id="PS50173">
    <property type="entry name" value="UMUC"/>
    <property type="match status" value="1"/>
</dbReference>
<evidence type="ECO:0000256" key="15">
    <source>
        <dbReference type="ARBA" id="ARBA00049244"/>
    </source>
</evidence>
<name>A0A414G0Q5_9ACTN</name>
<dbReference type="InterPro" id="IPR022880">
    <property type="entry name" value="DNApol_IV"/>
</dbReference>
<evidence type="ECO:0000256" key="6">
    <source>
        <dbReference type="ARBA" id="ARBA00022695"/>
    </source>
</evidence>
<dbReference type="PANTHER" id="PTHR11076">
    <property type="entry name" value="DNA REPAIR POLYMERASE UMUC / TRANSFERASE FAMILY MEMBER"/>
    <property type="match status" value="1"/>
</dbReference>
<evidence type="ECO:0000256" key="12">
    <source>
        <dbReference type="ARBA" id="ARBA00023125"/>
    </source>
</evidence>
<keyword evidence="13 16" id="KW-0234">DNA repair</keyword>
<reference evidence="18 19" key="1">
    <citation type="submission" date="2018-08" db="EMBL/GenBank/DDBJ databases">
        <title>A genome reference for cultivated species of the human gut microbiota.</title>
        <authorList>
            <person name="Zou Y."/>
            <person name="Xue W."/>
            <person name="Luo G."/>
        </authorList>
    </citation>
    <scope>NUCLEOTIDE SEQUENCE [LARGE SCALE GENOMIC DNA]</scope>
    <source>
        <strain evidence="18 19">AM30-5LB</strain>
    </source>
</reference>
<dbReference type="GO" id="GO:0003887">
    <property type="term" value="F:DNA-directed DNA polymerase activity"/>
    <property type="evidence" value="ECO:0007669"/>
    <property type="project" value="UniProtKB-UniRule"/>
</dbReference>
<keyword evidence="10 16" id="KW-0460">Magnesium</keyword>